<proteinExistence type="inferred from homology"/>
<evidence type="ECO:0000256" key="2">
    <source>
        <dbReference type="ARBA" id="ARBA00023444"/>
    </source>
</evidence>
<dbReference type="EMBL" id="CAESAN010000082">
    <property type="protein sequence ID" value="CAB4345118.1"/>
    <property type="molecule type" value="Genomic_DNA"/>
</dbReference>
<evidence type="ECO:0000256" key="3">
    <source>
        <dbReference type="ARBA" id="ARBA00023457"/>
    </source>
</evidence>
<dbReference type="PANTHER" id="PTHR43413:SF1">
    <property type="entry name" value="SIROHEME DECARBOXYLASE NIRL SUBUNIT"/>
    <property type="match status" value="1"/>
</dbReference>
<dbReference type="Pfam" id="PF17805">
    <property type="entry name" value="AsnC_trans_reg2"/>
    <property type="match status" value="2"/>
</dbReference>
<comment type="similarity">
    <text evidence="3">Belongs to the Ahb/Nir family.</text>
</comment>
<dbReference type="GO" id="GO:0016829">
    <property type="term" value="F:lyase activity"/>
    <property type="evidence" value="ECO:0007669"/>
    <property type="project" value="UniProtKB-KW"/>
</dbReference>
<keyword evidence="1" id="KW-0456">Lyase</keyword>
<sequence length="362" mass="40749">MASKDVTATPKIRSRKDGAAVKLTDLDRKLLDLMQGSFPIAERPYEAIAKEAGIPEAQVLESIQRLLDDRIIRQVTPIYDTRALGYGSMLVAAKVDPEHPWRAAKIVNSHPGVSHNYLRNHDFNMWFTLAVEQDSKLGLQGTLDLLQEMTGAESIRQLPTLKLFKIRMDLEMSGDTDTLSKRGVAEEPVELEAQSYDDFDRAVIRATQGNLPVVSNPWQGAADELGIGVDELLSYLEALKERGILRRVAGILYHRRAGFSANGMGVWQVPADKIAEIGPQMAAYRGISHCYERPTYADWPYQIFTMAHGRSKEECDAILDAIADEFPIEDRATLYSSTEFKKIRLLYFTDDFRNWEHEFGGV</sequence>
<name>A0A6J5ZUF5_9ZZZZ</name>
<gene>
    <name evidence="8" type="ORF">UFOPK3547_01037</name>
</gene>
<evidence type="ECO:0000259" key="6">
    <source>
        <dbReference type="Pfam" id="PF17805"/>
    </source>
</evidence>
<dbReference type="Gene3D" id="3.30.70.3460">
    <property type="match status" value="2"/>
</dbReference>
<dbReference type="Gene3D" id="1.10.10.10">
    <property type="entry name" value="Winged helix-like DNA-binding domain superfamily/Winged helix DNA-binding domain"/>
    <property type="match status" value="1"/>
</dbReference>
<dbReference type="SMART" id="SM00344">
    <property type="entry name" value="HTH_ASNC"/>
    <property type="match status" value="1"/>
</dbReference>
<evidence type="ECO:0000256" key="4">
    <source>
        <dbReference type="ARBA" id="ARBA00023471"/>
    </source>
</evidence>
<protein>
    <recommendedName>
        <fullName evidence="4">siroheme decarboxylase</fullName>
        <ecNumber evidence="4">4.1.1.111</ecNumber>
    </recommendedName>
</protein>
<reference evidence="8" key="1">
    <citation type="submission" date="2020-05" db="EMBL/GenBank/DDBJ databases">
        <authorList>
            <person name="Chiriac C."/>
            <person name="Salcher M."/>
            <person name="Ghai R."/>
            <person name="Kavagutti S V."/>
        </authorList>
    </citation>
    <scope>NUCLEOTIDE SEQUENCE</scope>
</reference>
<organism evidence="8">
    <name type="scientific">freshwater metagenome</name>
    <dbReference type="NCBI Taxonomy" id="449393"/>
    <lineage>
        <taxon>unclassified sequences</taxon>
        <taxon>metagenomes</taxon>
        <taxon>ecological metagenomes</taxon>
    </lineage>
</organism>
<evidence type="ECO:0000256" key="5">
    <source>
        <dbReference type="ARBA" id="ARBA00048470"/>
    </source>
</evidence>
<evidence type="ECO:0000256" key="1">
    <source>
        <dbReference type="ARBA" id="ARBA00023239"/>
    </source>
</evidence>
<dbReference type="InterPro" id="IPR036388">
    <property type="entry name" value="WH-like_DNA-bd_sf"/>
</dbReference>
<feature type="domain" description="Siroheme decarboxylase NirL-like HTH" evidence="7">
    <location>
        <begin position="27"/>
        <end position="73"/>
    </location>
</feature>
<accession>A0A6J5ZUF5</accession>
<dbReference type="InterPro" id="IPR050684">
    <property type="entry name" value="HTH-Siroheme_Decarb"/>
</dbReference>
<feature type="domain" description="Siroheme decarboxylase AsnC-like ligand binding" evidence="6">
    <location>
        <begin position="84"/>
        <end position="165"/>
    </location>
</feature>
<dbReference type="PANTHER" id="PTHR43413">
    <property type="entry name" value="TRANSCRIPTIONAL REGULATOR, ASNC FAMILY"/>
    <property type="match status" value="1"/>
</dbReference>
<feature type="domain" description="Siroheme decarboxylase NirL-like HTH" evidence="7">
    <location>
        <begin position="200"/>
        <end position="246"/>
    </location>
</feature>
<dbReference type="AlphaFoldDB" id="A0A6J5ZUF5"/>
<dbReference type="InterPro" id="IPR019888">
    <property type="entry name" value="Tscrpt_reg_AsnC-like"/>
</dbReference>
<dbReference type="Pfam" id="PF22451">
    <property type="entry name" value="NirdL-like_HTH"/>
    <property type="match status" value="2"/>
</dbReference>
<comment type="pathway">
    <text evidence="2">Porphyrin-containing compound metabolism.</text>
</comment>
<dbReference type="InterPro" id="IPR040523">
    <property type="entry name" value="AsnC_trans_reg2"/>
</dbReference>
<feature type="domain" description="Siroheme decarboxylase AsnC-like ligand binding" evidence="6">
    <location>
        <begin position="256"/>
        <end position="341"/>
    </location>
</feature>
<evidence type="ECO:0000313" key="8">
    <source>
        <dbReference type="EMBL" id="CAB4345118.1"/>
    </source>
</evidence>
<comment type="catalytic activity">
    <reaction evidence="5">
        <text>siroheme + 2 H(+) = 12,18-didecarboxysiroheme + 2 CO2</text>
        <dbReference type="Rhea" id="RHEA:19093"/>
        <dbReference type="ChEBI" id="CHEBI:15378"/>
        <dbReference type="ChEBI" id="CHEBI:16526"/>
        <dbReference type="ChEBI" id="CHEBI:60052"/>
        <dbReference type="ChEBI" id="CHEBI:140497"/>
        <dbReference type="EC" id="4.1.1.111"/>
    </reaction>
</comment>
<evidence type="ECO:0000259" key="7">
    <source>
        <dbReference type="Pfam" id="PF22451"/>
    </source>
</evidence>
<dbReference type="EC" id="4.1.1.111" evidence="4"/>
<dbReference type="InterPro" id="IPR053953">
    <property type="entry name" value="NirdL-like_HTH"/>
</dbReference>